<dbReference type="PROSITE" id="PS00893">
    <property type="entry name" value="NUDIX_BOX"/>
    <property type="match status" value="1"/>
</dbReference>
<dbReference type="InterPro" id="IPR015797">
    <property type="entry name" value="NUDIX_hydrolase-like_dom_sf"/>
</dbReference>
<reference evidence="14 15" key="1">
    <citation type="submission" date="2020-08" db="EMBL/GenBank/DDBJ databases">
        <title>Sequencing the genomes of 1000 actinobacteria strains.</title>
        <authorList>
            <person name="Klenk H.-P."/>
        </authorList>
    </citation>
    <scope>NUCLEOTIDE SEQUENCE [LARGE SCALE GENOMIC DNA]</scope>
    <source>
        <strain evidence="14 15">DSM 45298</strain>
    </source>
</reference>
<name>A0A840FCT9_9ACTN</name>
<keyword evidence="3" id="KW-0515">Mutator protein</keyword>
<evidence type="ECO:0000256" key="4">
    <source>
        <dbReference type="ARBA" id="ARBA00022705"/>
    </source>
</evidence>
<keyword evidence="5" id="KW-0479">Metal-binding</keyword>
<dbReference type="PRINTS" id="PR00502">
    <property type="entry name" value="NUDIXFAMILY"/>
</dbReference>
<keyword evidence="9" id="KW-0234">DNA repair</keyword>
<dbReference type="EC" id="3.6.1.55" evidence="11"/>
<evidence type="ECO:0000313" key="15">
    <source>
        <dbReference type="Proteomes" id="UP000551501"/>
    </source>
</evidence>
<dbReference type="CDD" id="cd03425">
    <property type="entry name" value="NUDIX_MutT_NudA_like"/>
    <property type="match status" value="1"/>
</dbReference>
<comment type="cofactor">
    <cofactor evidence="1">
        <name>Mg(2+)</name>
        <dbReference type="ChEBI" id="CHEBI:18420"/>
    </cofactor>
</comment>
<dbReference type="GO" id="GO:0006281">
    <property type="term" value="P:DNA repair"/>
    <property type="evidence" value="ECO:0007669"/>
    <property type="project" value="UniProtKB-KW"/>
</dbReference>
<dbReference type="InterPro" id="IPR000086">
    <property type="entry name" value="NUDIX_hydrolase_dom"/>
</dbReference>
<dbReference type="AlphaFoldDB" id="A0A840FCT9"/>
<dbReference type="SUPFAM" id="SSF55811">
    <property type="entry name" value="Nudix"/>
    <property type="match status" value="1"/>
</dbReference>
<evidence type="ECO:0000256" key="1">
    <source>
        <dbReference type="ARBA" id="ARBA00001946"/>
    </source>
</evidence>
<dbReference type="Gene3D" id="3.90.79.10">
    <property type="entry name" value="Nucleoside Triphosphate Pyrophosphohydrolase"/>
    <property type="match status" value="1"/>
</dbReference>
<accession>A0A840FCT9</accession>
<proteinExistence type="inferred from homology"/>
<evidence type="ECO:0000256" key="10">
    <source>
        <dbReference type="ARBA" id="ARBA00035861"/>
    </source>
</evidence>
<organism evidence="14 15">
    <name type="scientific">Gordonia humi</name>
    <dbReference type="NCBI Taxonomy" id="686429"/>
    <lineage>
        <taxon>Bacteria</taxon>
        <taxon>Bacillati</taxon>
        <taxon>Actinomycetota</taxon>
        <taxon>Actinomycetes</taxon>
        <taxon>Mycobacteriales</taxon>
        <taxon>Gordoniaceae</taxon>
        <taxon>Gordonia</taxon>
    </lineage>
</organism>
<comment type="caution">
    <text evidence="14">The sequence shown here is derived from an EMBL/GenBank/DDBJ whole genome shotgun (WGS) entry which is preliminary data.</text>
</comment>
<dbReference type="InterPro" id="IPR020476">
    <property type="entry name" value="Nudix_hydrolase"/>
</dbReference>
<dbReference type="InterPro" id="IPR047127">
    <property type="entry name" value="MutT-like"/>
</dbReference>
<gene>
    <name evidence="14" type="ORF">BKA16_003859</name>
</gene>
<dbReference type="PANTHER" id="PTHR47707:SF1">
    <property type="entry name" value="NUDIX HYDROLASE FAMILY PROTEIN"/>
    <property type="match status" value="1"/>
</dbReference>
<dbReference type="GO" id="GO:0008413">
    <property type="term" value="F:8-oxo-7,8-dihydroguanosine triphosphate pyrophosphatase activity"/>
    <property type="evidence" value="ECO:0007669"/>
    <property type="project" value="TreeGrafter"/>
</dbReference>
<keyword evidence="6" id="KW-0227">DNA damage</keyword>
<evidence type="ECO:0000259" key="13">
    <source>
        <dbReference type="PROSITE" id="PS51462"/>
    </source>
</evidence>
<comment type="catalytic activity">
    <reaction evidence="10">
        <text>8-oxo-dGTP + H2O = 8-oxo-dGMP + diphosphate + H(+)</text>
        <dbReference type="Rhea" id="RHEA:31575"/>
        <dbReference type="ChEBI" id="CHEBI:15377"/>
        <dbReference type="ChEBI" id="CHEBI:15378"/>
        <dbReference type="ChEBI" id="CHEBI:33019"/>
        <dbReference type="ChEBI" id="CHEBI:63224"/>
        <dbReference type="ChEBI" id="CHEBI:77896"/>
        <dbReference type="EC" id="3.6.1.55"/>
    </reaction>
</comment>
<evidence type="ECO:0000256" key="2">
    <source>
        <dbReference type="ARBA" id="ARBA00005582"/>
    </source>
</evidence>
<dbReference type="GO" id="GO:0046872">
    <property type="term" value="F:metal ion binding"/>
    <property type="evidence" value="ECO:0007669"/>
    <property type="project" value="UniProtKB-KW"/>
</dbReference>
<keyword evidence="15" id="KW-1185">Reference proteome</keyword>
<protein>
    <recommendedName>
        <fullName evidence="11">8-oxo-dGTP diphosphatase</fullName>
        <ecNumber evidence="11">3.6.1.55</ecNumber>
    </recommendedName>
</protein>
<evidence type="ECO:0000256" key="3">
    <source>
        <dbReference type="ARBA" id="ARBA00022457"/>
    </source>
</evidence>
<keyword evidence="8" id="KW-0460">Magnesium</keyword>
<feature type="domain" description="Nudix hydrolase" evidence="13">
    <location>
        <begin position="3"/>
        <end position="130"/>
    </location>
</feature>
<dbReference type="EMBL" id="JACIFP010000001">
    <property type="protein sequence ID" value="MBB4137307.1"/>
    <property type="molecule type" value="Genomic_DNA"/>
</dbReference>
<evidence type="ECO:0000256" key="8">
    <source>
        <dbReference type="ARBA" id="ARBA00022842"/>
    </source>
</evidence>
<dbReference type="PROSITE" id="PS51462">
    <property type="entry name" value="NUDIX"/>
    <property type="match status" value="1"/>
</dbReference>
<evidence type="ECO:0000256" key="6">
    <source>
        <dbReference type="ARBA" id="ARBA00022763"/>
    </source>
</evidence>
<evidence type="ECO:0000256" key="5">
    <source>
        <dbReference type="ARBA" id="ARBA00022723"/>
    </source>
</evidence>
<evidence type="ECO:0000256" key="7">
    <source>
        <dbReference type="ARBA" id="ARBA00022801"/>
    </source>
</evidence>
<comment type="similarity">
    <text evidence="2 12">Belongs to the Nudix hydrolase family.</text>
</comment>
<dbReference type="GO" id="GO:0006260">
    <property type="term" value="P:DNA replication"/>
    <property type="evidence" value="ECO:0007669"/>
    <property type="project" value="UniProtKB-KW"/>
</dbReference>
<sequence length="136" mass="14646">MSATTVVAGAILSDDGRILLAQRAYPPELAGLWELPGGKVEPGETLADALVRELCEELNVRVEVGDRLAVAVTLESGLELIALRATIVDGTPTAAEHRMIEWVDAERLRALDQAGAVVPNDREWLPEILADLLERG</sequence>
<dbReference type="Proteomes" id="UP000551501">
    <property type="component" value="Unassembled WGS sequence"/>
</dbReference>
<dbReference type="Pfam" id="PF00293">
    <property type="entry name" value="NUDIX"/>
    <property type="match status" value="1"/>
</dbReference>
<evidence type="ECO:0000256" key="9">
    <source>
        <dbReference type="ARBA" id="ARBA00023204"/>
    </source>
</evidence>
<dbReference type="GO" id="GO:0044715">
    <property type="term" value="F:8-oxo-dGDP phosphatase activity"/>
    <property type="evidence" value="ECO:0007669"/>
    <property type="project" value="TreeGrafter"/>
</dbReference>
<keyword evidence="7 12" id="KW-0378">Hydrolase</keyword>
<dbReference type="InterPro" id="IPR020084">
    <property type="entry name" value="NUDIX_hydrolase_CS"/>
</dbReference>
<dbReference type="GO" id="GO:0044716">
    <property type="term" value="F:8-oxo-GDP phosphatase activity"/>
    <property type="evidence" value="ECO:0007669"/>
    <property type="project" value="TreeGrafter"/>
</dbReference>
<dbReference type="PANTHER" id="PTHR47707">
    <property type="entry name" value="8-OXO-DGTP DIPHOSPHATASE"/>
    <property type="match status" value="1"/>
</dbReference>
<dbReference type="RefSeq" id="WP_183372178.1">
    <property type="nucleotide sequence ID" value="NZ_BAABHL010000126.1"/>
</dbReference>
<evidence type="ECO:0000256" key="11">
    <source>
        <dbReference type="ARBA" id="ARBA00038905"/>
    </source>
</evidence>
<keyword evidence="4" id="KW-0235">DNA replication</keyword>
<dbReference type="GO" id="GO:0035539">
    <property type="term" value="F:8-oxo-7,8-dihydrodeoxyguanosine triphosphate pyrophosphatase activity"/>
    <property type="evidence" value="ECO:0007669"/>
    <property type="project" value="UniProtKB-EC"/>
</dbReference>
<evidence type="ECO:0000313" key="14">
    <source>
        <dbReference type="EMBL" id="MBB4137307.1"/>
    </source>
</evidence>
<evidence type="ECO:0000256" key="12">
    <source>
        <dbReference type="RuleBase" id="RU003476"/>
    </source>
</evidence>